<evidence type="ECO:0000256" key="1">
    <source>
        <dbReference type="ARBA" id="ARBA00022679"/>
    </source>
</evidence>
<gene>
    <name evidence="4" type="ORF">SAMN05216469_106101</name>
</gene>
<protein>
    <recommendedName>
        <fullName evidence="3">N-acetyltransferase domain-containing protein</fullName>
    </recommendedName>
</protein>
<name>A0A1H7K7G8_RUMAL</name>
<dbReference type="AlphaFoldDB" id="A0A1H7K7G8"/>
<evidence type="ECO:0000259" key="3">
    <source>
        <dbReference type="PROSITE" id="PS51186"/>
    </source>
</evidence>
<dbReference type="CDD" id="cd04301">
    <property type="entry name" value="NAT_SF"/>
    <property type="match status" value="1"/>
</dbReference>
<sequence>MEREIVLLPKEKWKDYILPIGTVSDTYYDMEIVPLDSEGCTVRLVKKPAVPRIVHTPDEWDYPDKLYQEYRENAEAYGVLSEDGSRLLACIEICTEEWSNRLIVSELRITAELRGQGLGKRLMDIAKKRAKEQGRRAIILETQSCNTNAIGFYLHQGFELVGFDTCCYTNDDINRREVRINLGYIM</sequence>
<evidence type="ECO:0000313" key="5">
    <source>
        <dbReference type="Proteomes" id="UP000186015"/>
    </source>
</evidence>
<evidence type="ECO:0000313" key="4">
    <source>
        <dbReference type="EMBL" id="SEK82831.1"/>
    </source>
</evidence>
<dbReference type="InterPro" id="IPR050832">
    <property type="entry name" value="Bact_Acetyltransf"/>
</dbReference>
<organism evidence="4 5">
    <name type="scientific">Ruminococcus albus</name>
    <dbReference type="NCBI Taxonomy" id="1264"/>
    <lineage>
        <taxon>Bacteria</taxon>
        <taxon>Bacillati</taxon>
        <taxon>Bacillota</taxon>
        <taxon>Clostridia</taxon>
        <taxon>Eubacteriales</taxon>
        <taxon>Oscillospiraceae</taxon>
        <taxon>Ruminococcus</taxon>
    </lineage>
</organism>
<dbReference type="RefSeq" id="WP_074832608.1">
    <property type="nucleotide sequence ID" value="NZ_FOAT01000006.1"/>
</dbReference>
<proteinExistence type="predicted"/>
<accession>A0A1H7K7G8</accession>
<dbReference type="InterPro" id="IPR000182">
    <property type="entry name" value="GNAT_dom"/>
</dbReference>
<dbReference type="GO" id="GO:0016747">
    <property type="term" value="F:acyltransferase activity, transferring groups other than amino-acyl groups"/>
    <property type="evidence" value="ECO:0007669"/>
    <property type="project" value="InterPro"/>
</dbReference>
<reference evidence="4 5" key="1">
    <citation type="submission" date="2016-10" db="EMBL/GenBank/DDBJ databases">
        <authorList>
            <person name="de Groot N.N."/>
        </authorList>
    </citation>
    <scope>NUCLEOTIDE SEQUENCE [LARGE SCALE GENOMIC DNA]</scope>
    <source>
        <strain evidence="4 5">KH2T6</strain>
    </source>
</reference>
<keyword evidence="1" id="KW-0808">Transferase</keyword>
<dbReference type="Gene3D" id="3.40.630.30">
    <property type="match status" value="1"/>
</dbReference>
<dbReference type="PANTHER" id="PTHR43877">
    <property type="entry name" value="AMINOALKYLPHOSPHONATE N-ACETYLTRANSFERASE-RELATED-RELATED"/>
    <property type="match status" value="1"/>
</dbReference>
<keyword evidence="2" id="KW-0012">Acyltransferase</keyword>
<dbReference type="Proteomes" id="UP000186015">
    <property type="component" value="Unassembled WGS sequence"/>
</dbReference>
<evidence type="ECO:0000256" key="2">
    <source>
        <dbReference type="ARBA" id="ARBA00023315"/>
    </source>
</evidence>
<dbReference type="OrthoDB" id="46888at2"/>
<dbReference type="InterPro" id="IPR016181">
    <property type="entry name" value="Acyl_CoA_acyltransferase"/>
</dbReference>
<dbReference type="PROSITE" id="PS51186">
    <property type="entry name" value="GNAT"/>
    <property type="match status" value="1"/>
</dbReference>
<dbReference type="EMBL" id="FOAT01000006">
    <property type="protein sequence ID" value="SEK82831.1"/>
    <property type="molecule type" value="Genomic_DNA"/>
</dbReference>
<dbReference type="SUPFAM" id="SSF55729">
    <property type="entry name" value="Acyl-CoA N-acyltransferases (Nat)"/>
    <property type="match status" value="1"/>
</dbReference>
<feature type="domain" description="N-acetyltransferase" evidence="3">
    <location>
        <begin position="40"/>
        <end position="186"/>
    </location>
</feature>
<dbReference type="Pfam" id="PF00583">
    <property type="entry name" value="Acetyltransf_1"/>
    <property type="match status" value="1"/>
</dbReference>